<feature type="domain" description="Shisa N-terminal" evidence="16">
    <location>
        <begin position="39"/>
        <end position="70"/>
    </location>
</feature>
<evidence type="ECO:0000256" key="2">
    <source>
        <dbReference type="ARBA" id="ARBA00004126"/>
    </source>
</evidence>
<dbReference type="Proteomes" id="UP000694915">
    <property type="component" value="Chromosome 5"/>
</dbReference>
<evidence type="ECO:0000256" key="13">
    <source>
        <dbReference type="SAM" id="MobiDB-lite"/>
    </source>
</evidence>
<evidence type="ECO:0000313" key="17">
    <source>
        <dbReference type="Proteomes" id="UP000694915"/>
    </source>
</evidence>
<evidence type="ECO:0000256" key="1">
    <source>
        <dbReference type="ARBA" id="ARBA00004115"/>
    </source>
</evidence>
<gene>
    <name evidence="18" type="primary">Shisa5</name>
</gene>
<dbReference type="RefSeq" id="XP_013202057.1">
    <property type="nucleotide sequence ID" value="XM_013346603.2"/>
</dbReference>
<keyword evidence="5" id="KW-0256">Endoplasmic reticulum</keyword>
<evidence type="ECO:0000256" key="12">
    <source>
        <dbReference type="ARBA" id="ARBA00041983"/>
    </source>
</evidence>
<feature type="chain" id="PRO_5046455413" description="Protein shisa-5" evidence="15">
    <location>
        <begin position="27"/>
        <end position="240"/>
    </location>
</feature>
<keyword evidence="3 14" id="KW-0812">Transmembrane</keyword>
<evidence type="ECO:0000256" key="11">
    <source>
        <dbReference type="ARBA" id="ARBA00040441"/>
    </source>
</evidence>
<organism evidence="17 18">
    <name type="scientific">Microtus ochrogaster</name>
    <name type="common">Prairie vole</name>
    <dbReference type="NCBI Taxonomy" id="79684"/>
    <lineage>
        <taxon>Eukaryota</taxon>
        <taxon>Metazoa</taxon>
        <taxon>Chordata</taxon>
        <taxon>Craniata</taxon>
        <taxon>Vertebrata</taxon>
        <taxon>Euteleostomi</taxon>
        <taxon>Mammalia</taxon>
        <taxon>Eutheria</taxon>
        <taxon>Euarchontoglires</taxon>
        <taxon>Glires</taxon>
        <taxon>Rodentia</taxon>
        <taxon>Myomorpha</taxon>
        <taxon>Muroidea</taxon>
        <taxon>Cricetidae</taxon>
        <taxon>Arvicolinae</taxon>
        <taxon>Microtus</taxon>
    </lineage>
</organism>
<dbReference type="PANTHER" id="PTHR31395">
    <property type="entry name" value="SHISA"/>
    <property type="match status" value="1"/>
</dbReference>
<comment type="similarity">
    <text evidence="10">Belongs to the shisa family.</text>
</comment>
<comment type="subcellular location">
    <subcellularLocation>
        <location evidence="1">Endoplasmic reticulum membrane</location>
        <topology evidence="1">Single-pass type I membrane protein</topology>
    </subcellularLocation>
    <subcellularLocation>
        <location evidence="2">Nucleus membrane</location>
    </subcellularLocation>
</comment>
<evidence type="ECO:0000256" key="8">
    <source>
        <dbReference type="ARBA" id="ARBA00023242"/>
    </source>
</evidence>
<feature type="transmembrane region" description="Helical" evidence="14">
    <location>
        <begin position="106"/>
        <end position="136"/>
    </location>
</feature>
<evidence type="ECO:0000256" key="6">
    <source>
        <dbReference type="ARBA" id="ARBA00022989"/>
    </source>
</evidence>
<evidence type="ECO:0000256" key="14">
    <source>
        <dbReference type="SAM" id="Phobius"/>
    </source>
</evidence>
<evidence type="ECO:0000256" key="3">
    <source>
        <dbReference type="ARBA" id="ARBA00022692"/>
    </source>
</evidence>
<evidence type="ECO:0000256" key="4">
    <source>
        <dbReference type="ARBA" id="ARBA00022703"/>
    </source>
</evidence>
<dbReference type="Pfam" id="PF13908">
    <property type="entry name" value="Shisa_N"/>
    <property type="match status" value="1"/>
</dbReference>
<evidence type="ECO:0000259" key="16">
    <source>
        <dbReference type="Pfam" id="PF13908"/>
    </source>
</evidence>
<evidence type="ECO:0000313" key="18">
    <source>
        <dbReference type="RefSeq" id="XP_013202057.1"/>
    </source>
</evidence>
<dbReference type="InterPro" id="IPR026910">
    <property type="entry name" value="Shisa"/>
</dbReference>
<keyword evidence="6 14" id="KW-1133">Transmembrane helix</keyword>
<keyword evidence="4" id="KW-0053">Apoptosis</keyword>
<feature type="region of interest" description="Disordered" evidence="13">
    <location>
        <begin position="206"/>
        <end position="240"/>
    </location>
</feature>
<evidence type="ECO:0000256" key="7">
    <source>
        <dbReference type="ARBA" id="ARBA00023136"/>
    </source>
</evidence>
<evidence type="ECO:0000256" key="5">
    <source>
        <dbReference type="ARBA" id="ARBA00022824"/>
    </source>
</evidence>
<keyword evidence="7 14" id="KW-0472">Membrane</keyword>
<comment type="function">
    <text evidence="9">Can induce apoptosis in a caspase-dependent manner and plays a role in p53/TP53-dependent apoptosis.</text>
</comment>
<dbReference type="PANTHER" id="PTHR31395:SF14">
    <property type="entry name" value="PROTEIN SHISA-5"/>
    <property type="match status" value="1"/>
</dbReference>
<reference evidence="18" key="1">
    <citation type="submission" date="2025-08" db="UniProtKB">
        <authorList>
            <consortium name="RefSeq"/>
        </authorList>
    </citation>
    <scope>IDENTIFICATION</scope>
</reference>
<proteinExistence type="inferred from homology"/>
<accession>A0ABM1AHN5</accession>
<name>A0ABM1AHN5_MICOH</name>
<evidence type="ECO:0000256" key="15">
    <source>
        <dbReference type="SAM" id="SignalP"/>
    </source>
</evidence>
<keyword evidence="15" id="KW-0732">Signal</keyword>
<protein>
    <recommendedName>
        <fullName evidence="11">Protein shisa-5</fullName>
    </recommendedName>
    <alternativeName>
        <fullName evidence="12">Scotin</fullName>
    </alternativeName>
</protein>
<dbReference type="GeneID" id="101999676"/>
<sequence>MADRVPAPRTLLLLLLLLPPPPGAHGELCRPVDEDDLIPESCPDFCCGSCSSQYCCSDELKKVQWSEDVCTESEASRFSTTTEALEQLGSALRFRSSFDDDPMSGFGATVAIGLTIFVLFIATIIICFTCSCCCLYKMCRRPRPVVTNTTTTTLVHTPYPQPPSVASSYPGPTYQGYHPMPPQPGMSAAPYPTQYPPPYLAQPMGPPAYHETLAGGSATPYSASQPPYNPAYMDPPKAVP</sequence>
<dbReference type="InterPro" id="IPR053891">
    <property type="entry name" value="Shisa_N"/>
</dbReference>
<evidence type="ECO:0000256" key="9">
    <source>
        <dbReference type="ARBA" id="ARBA00037507"/>
    </source>
</evidence>
<evidence type="ECO:0000256" key="10">
    <source>
        <dbReference type="ARBA" id="ARBA00038108"/>
    </source>
</evidence>
<keyword evidence="17" id="KW-1185">Reference proteome</keyword>
<feature type="signal peptide" evidence="15">
    <location>
        <begin position="1"/>
        <end position="26"/>
    </location>
</feature>
<keyword evidence="8" id="KW-0539">Nucleus</keyword>